<dbReference type="PANTHER" id="PTHR11848">
    <property type="entry name" value="TGF-BETA FAMILY"/>
    <property type="match status" value="1"/>
</dbReference>
<feature type="region of interest" description="Disordered" evidence="9">
    <location>
        <begin position="83"/>
        <end position="132"/>
    </location>
</feature>
<dbReference type="InterPro" id="IPR029034">
    <property type="entry name" value="Cystine-knot_cytokine"/>
</dbReference>
<name>A0A3P8V2Q3_CYNSE</name>
<dbReference type="Ensembl" id="ENSCSET00000008939.1">
    <property type="protein sequence ID" value="ENSCSEP00000008842.1"/>
    <property type="gene ID" value="ENSCSEG00000005659.1"/>
</dbReference>
<keyword evidence="13" id="KW-1185">Reference proteome</keyword>
<dbReference type="GO" id="GO:0005125">
    <property type="term" value="F:cytokine activity"/>
    <property type="evidence" value="ECO:0007669"/>
    <property type="project" value="TreeGrafter"/>
</dbReference>
<evidence type="ECO:0000256" key="8">
    <source>
        <dbReference type="RuleBase" id="RU000354"/>
    </source>
</evidence>
<dbReference type="PROSITE" id="PS00250">
    <property type="entry name" value="TGF_BETA_1"/>
    <property type="match status" value="1"/>
</dbReference>
<protein>
    <submittedName>
        <fullName evidence="12">Growth differentiation factor 5</fullName>
    </submittedName>
</protein>
<feature type="signal peptide" evidence="10">
    <location>
        <begin position="1"/>
        <end position="24"/>
    </location>
</feature>
<evidence type="ECO:0000256" key="1">
    <source>
        <dbReference type="ARBA" id="ARBA00004613"/>
    </source>
</evidence>
<dbReference type="Gene3D" id="2.10.90.10">
    <property type="entry name" value="Cystine-knot cytokines"/>
    <property type="match status" value="1"/>
</dbReference>
<keyword evidence="7" id="KW-0325">Glycoprotein</keyword>
<dbReference type="CDD" id="cd19399">
    <property type="entry name" value="TGF_beta_GDF5"/>
    <property type="match status" value="1"/>
</dbReference>
<evidence type="ECO:0000256" key="2">
    <source>
        <dbReference type="ARBA" id="ARBA00006656"/>
    </source>
</evidence>
<dbReference type="PROSITE" id="PS51362">
    <property type="entry name" value="TGF_BETA_2"/>
    <property type="match status" value="1"/>
</dbReference>
<dbReference type="Proteomes" id="UP000265120">
    <property type="component" value="Chromosome 11"/>
</dbReference>
<dbReference type="SMART" id="SM00204">
    <property type="entry name" value="TGFB"/>
    <property type="match status" value="1"/>
</dbReference>
<dbReference type="AlphaFoldDB" id="A0A3P8V2Q3"/>
<dbReference type="InterPro" id="IPR017948">
    <property type="entry name" value="TGFb_CS"/>
</dbReference>
<dbReference type="PRINTS" id="PR00669">
    <property type="entry name" value="INHIBINA"/>
</dbReference>
<dbReference type="GeneTree" id="ENSGT00940000160455"/>
<proteinExistence type="inferred from homology"/>
<dbReference type="GO" id="GO:0008083">
    <property type="term" value="F:growth factor activity"/>
    <property type="evidence" value="ECO:0007669"/>
    <property type="project" value="UniProtKB-KW"/>
</dbReference>
<dbReference type="GO" id="GO:0035239">
    <property type="term" value="P:tube morphogenesis"/>
    <property type="evidence" value="ECO:0007669"/>
    <property type="project" value="UniProtKB-ARBA"/>
</dbReference>
<evidence type="ECO:0000313" key="13">
    <source>
        <dbReference type="Proteomes" id="UP000265120"/>
    </source>
</evidence>
<feature type="domain" description="TGF-beta family profile" evidence="11">
    <location>
        <begin position="344"/>
        <end position="460"/>
    </location>
</feature>
<evidence type="ECO:0000256" key="3">
    <source>
        <dbReference type="ARBA" id="ARBA00022525"/>
    </source>
</evidence>
<organism evidence="12 13">
    <name type="scientific">Cynoglossus semilaevis</name>
    <name type="common">Tongue sole</name>
    <dbReference type="NCBI Taxonomy" id="244447"/>
    <lineage>
        <taxon>Eukaryota</taxon>
        <taxon>Metazoa</taxon>
        <taxon>Chordata</taxon>
        <taxon>Craniata</taxon>
        <taxon>Vertebrata</taxon>
        <taxon>Euteleostomi</taxon>
        <taxon>Actinopterygii</taxon>
        <taxon>Neopterygii</taxon>
        <taxon>Teleostei</taxon>
        <taxon>Neoteleostei</taxon>
        <taxon>Acanthomorphata</taxon>
        <taxon>Carangaria</taxon>
        <taxon>Pleuronectiformes</taxon>
        <taxon>Pleuronectoidei</taxon>
        <taxon>Cynoglossidae</taxon>
        <taxon>Cynoglossinae</taxon>
        <taxon>Cynoglossus</taxon>
    </lineage>
</organism>
<reference evidence="12" key="2">
    <citation type="submission" date="2025-08" db="UniProtKB">
        <authorList>
            <consortium name="Ensembl"/>
        </authorList>
    </citation>
    <scope>IDENTIFICATION</scope>
</reference>
<keyword evidence="5 8" id="KW-0339">Growth factor</keyword>
<dbReference type="SUPFAM" id="SSF57501">
    <property type="entry name" value="Cystine-knot cytokines"/>
    <property type="match status" value="1"/>
</dbReference>
<feature type="chain" id="PRO_5018100030" evidence="10">
    <location>
        <begin position="25"/>
        <end position="460"/>
    </location>
</feature>
<dbReference type="OMA" id="DTAKWEV"/>
<evidence type="ECO:0000256" key="5">
    <source>
        <dbReference type="ARBA" id="ARBA00023030"/>
    </source>
</evidence>
<dbReference type="FunFam" id="2.10.90.10:FF:000001">
    <property type="entry name" value="Bone morphogenetic protein 4"/>
    <property type="match status" value="1"/>
</dbReference>
<keyword evidence="6" id="KW-1015">Disulfide bond</keyword>
<dbReference type="InterPro" id="IPR001839">
    <property type="entry name" value="TGF-b_C"/>
</dbReference>
<sequence length="460" mass="51506">MKVVTRLCLLLSCWTLLYLQPILGSLKAVSEIKTGTAGSIPTARRQTGANVGTRKPSPVTTSRISNIRAGSAIVKTENSVPKGAGASLASASSSPSSSQQQQPQHINAAPVAQQRGPSYKSSEINDREAANHKQPLVIPHDYMLSLYWSLSSGPHNRSALSEAGLANTITSFVDKGQDERGTQLRRQRYHFNISSLERDGLLGAELHILRKRLSDPRSSSPCLKLYTCASGKQKATLLQTKPTEDLIGGFNSRWEVFDIWKVFKASKNYQQQLCFELEALEHRGGRTIDLRTLGFARLGRTNKEKAFFVAFGKSKKRDLFYNEIKARSGHDNKTVYEYLFTQRRMRRAPLQGVKTRPRCNRKHLHVNFKEMGWDDWIIAPLEYDAYHCDGACDFPIRSHLEPTNHAIIQTLINSMDPESAPSTCCVPTRLTPISILYIDSSNNVVYKQYEDMVVEACGCR</sequence>
<evidence type="ECO:0000313" key="12">
    <source>
        <dbReference type="Ensembl" id="ENSCSEP00000008842.1"/>
    </source>
</evidence>
<dbReference type="GO" id="GO:0005615">
    <property type="term" value="C:extracellular space"/>
    <property type="evidence" value="ECO:0007669"/>
    <property type="project" value="TreeGrafter"/>
</dbReference>
<evidence type="ECO:0000256" key="6">
    <source>
        <dbReference type="ARBA" id="ARBA00023157"/>
    </source>
</evidence>
<comment type="subcellular location">
    <subcellularLocation>
        <location evidence="1">Secreted</location>
    </subcellularLocation>
</comment>
<feature type="region of interest" description="Disordered" evidence="9">
    <location>
        <begin position="37"/>
        <end position="61"/>
    </location>
</feature>
<dbReference type="Pfam" id="PF00019">
    <property type="entry name" value="TGF_beta"/>
    <property type="match status" value="1"/>
</dbReference>
<evidence type="ECO:0000256" key="9">
    <source>
        <dbReference type="SAM" id="MobiDB-lite"/>
    </source>
</evidence>
<dbReference type="PANTHER" id="PTHR11848:SF44">
    <property type="entry name" value="GROWTH_DIFFERENTIATION FACTOR 5"/>
    <property type="match status" value="1"/>
</dbReference>
<evidence type="ECO:0000256" key="10">
    <source>
        <dbReference type="SAM" id="SignalP"/>
    </source>
</evidence>
<comment type="similarity">
    <text evidence="2 8">Belongs to the TGF-beta family.</text>
</comment>
<dbReference type="InterPro" id="IPR015615">
    <property type="entry name" value="TGF-beta-rel"/>
</dbReference>
<reference evidence="12 13" key="1">
    <citation type="journal article" date="2014" name="Nat. Genet.">
        <title>Whole-genome sequence of a flatfish provides insights into ZW sex chromosome evolution and adaptation to a benthic lifestyle.</title>
        <authorList>
            <person name="Chen S."/>
            <person name="Zhang G."/>
            <person name="Shao C."/>
            <person name="Huang Q."/>
            <person name="Liu G."/>
            <person name="Zhang P."/>
            <person name="Song W."/>
            <person name="An N."/>
            <person name="Chalopin D."/>
            <person name="Volff J.N."/>
            <person name="Hong Y."/>
            <person name="Li Q."/>
            <person name="Sha Z."/>
            <person name="Zhou H."/>
            <person name="Xie M."/>
            <person name="Yu Q."/>
            <person name="Liu Y."/>
            <person name="Xiang H."/>
            <person name="Wang N."/>
            <person name="Wu K."/>
            <person name="Yang C."/>
            <person name="Zhou Q."/>
            <person name="Liao X."/>
            <person name="Yang L."/>
            <person name="Hu Q."/>
            <person name="Zhang J."/>
            <person name="Meng L."/>
            <person name="Jin L."/>
            <person name="Tian Y."/>
            <person name="Lian J."/>
            <person name="Yang J."/>
            <person name="Miao G."/>
            <person name="Liu S."/>
            <person name="Liang Z."/>
            <person name="Yan F."/>
            <person name="Li Y."/>
            <person name="Sun B."/>
            <person name="Zhang H."/>
            <person name="Zhang J."/>
            <person name="Zhu Y."/>
            <person name="Du M."/>
            <person name="Zhao Y."/>
            <person name="Schartl M."/>
            <person name="Tang Q."/>
            <person name="Wang J."/>
        </authorList>
    </citation>
    <scope>NUCLEOTIDE SEQUENCE</scope>
</reference>
<evidence type="ECO:0000259" key="11">
    <source>
        <dbReference type="PROSITE" id="PS51362"/>
    </source>
</evidence>
<keyword evidence="3" id="KW-0964">Secreted</keyword>
<feature type="compositionally biased region" description="Low complexity" evidence="9">
    <location>
        <begin position="86"/>
        <end position="104"/>
    </location>
</feature>
<accession>A0A3P8V2Q3</accession>
<reference evidence="12" key="3">
    <citation type="submission" date="2025-09" db="UniProtKB">
        <authorList>
            <consortium name="Ensembl"/>
        </authorList>
    </citation>
    <scope>IDENTIFICATION</scope>
</reference>
<feature type="compositionally biased region" description="Polar residues" evidence="9">
    <location>
        <begin position="37"/>
        <end position="50"/>
    </location>
</feature>
<evidence type="ECO:0000256" key="7">
    <source>
        <dbReference type="ARBA" id="ARBA00023180"/>
    </source>
</evidence>
<evidence type="ECO:0000256" key="4">
    <source>
        <dbReference type="ARBA" id="ARBA00022729"/>
    </source>
</evidence>
<keyword evidence="4 10" id="KW-0732">Signal</keyword>